<evidence type="ECO:0000256" key="5">
    <source>
        <dbReference type="ARBA" id="ARBA00022989"/>
    </source>
</evidence>
<keyword evidence="6" id="KW-0406">Ion transport</keyword>
<dbReference type="RefSeq" id="WP_251810325.1">
    <property type="nucleotide sequence ID" value="NZ_CP101527.1"/>
</dbReference>
<evidence type="ECO:0000313" key="10">
    <source>
        <dbReference type="Proteomes" id="UP001164472"/>
    </source>
</evidence>
<feature type="transmembrane region" description="Helical" evidence="8">
    <location>
        <begin position="356"/>
        <end position="377"/>
    </location>
</feature>
<dbReference type="GO" id="GO:0051117">
    <property type="term" value="F:ATPase binding"/>
    <property type="evidence" value="ECO:0007669"/>
    <property type="project" value="TreeGrafter"/>
</dbReference>
<keyword evidence="10" id="KW-1185">Reference proteome</keyword>
<feature type="transmembrane region" description="Helical" evidence="8">
    <location>
        <begin position="402"/>
        <end position="421"/>
    </location>
</feature>
<dbReference type="PANTHER" id="PTHR11629:SF63">
    <property type="entry name" value="V-TYPE PROTON ATPASE SUBUNIT A"/>
    <property type="match status" value="1"/>
</dbReference>
<evidence type="ECO:0000256" key="3">
    <source>
        <dbReference type="ARBA" id="ARBA00022448"/>
    </source>
</evidence>
<evidence type="ECO:0000313" key="9">
    <source>
        <dbReference type="EMBL" id="UZW74898.1"/>
    </source>
</evidence>
<evidence type="ECO:0000256" key="6">
    <source>
        <dbReference type="ARBA" id="ARBA00023065"/>
    </source>
</evidence>
<dbReference type="InterPro" id="IPR002490">
    <property type="entry name" value="V-ATPase_116kDa_su"/>
</dbReference>
<evidence type="ECO:0000256" key="7">
    <source>
        <dbReference type="ARBA" id="ARBA00023136"/>
    </source>
</evidence>
<keyword evidence="5 8" id="KW-1133">Transmembrane helix</keyword>
<dbReference type="Proteomes" id="UP001164472">
    <property type="component" value="Chromosome"/>
</dbReference>
<evidence type="ECO:0000256" key="8">
    <source>
        <dbReference type="SAM" id="Phobius"/>
    </source>
</evidence>
<dbReference type="GO" id="GO:0046961">
    <property type="term" value="F:proton-transporting ATPase activity, rotational mechanism"/>
    <property type="evidence" value="ECO:0007669"/>
    <property type="project" value="InterPro"/>
</dbReference>
<feature type="transmembrane region" description="Helical" evidence="8">
    <location>
        <begin position="426"/>
        <end position="446"/>
    </location>
</feature>
<feature type="transmembrane region" description="Helical" evidence="8">
    <location>
        <begin position="310"/>
        <end position="336"/>
    </location>
</feature>
<comment type="subcellular location">
    <subcellularLocation>
        <location evidence="1">Membrane</location>
        <topology evidence="1">Multi-pass membrane protein</topology>
    </subcellularLocation>
</comment>
<feature type="transmembrane region" description="Helical" evidence="8">
    <location>
        <begin position="511"/>
        <end position="532"/>
    </location>
</feature>
<comment type="similarity">
    <text evidence="2">Belongs to the V-ATPase 116 kDa subunit family.</text>
</comment>
<evidence type="ECO:0008006" key="11">
    <source>
        <dbReference type="Google" id="ProtNLM"/>
    </source>
</evidence>
<dbReference type="EMBL" id="CP101527">
    <property type="protein sequence ID" value="UZW74898.1"/>
    <property type="molecule type" value="Genomic_DNA"/>
</dbReference>
<gene>
    <name evidence="9" type="ORF">NNL22_18040</name>
</gene>
<dbReference type="PANTHER" id="PTHR11629">
    <property type="entry name" value="VACUOLAR PROTON ATPASES"/>
    <property type="match status" value="1"/>
</dbReference>
<organism evidence="9 10">
    <name type="scientific">Alkalimarinus sediminis</name>
    <dbReference type="NCBI Taxonomy" id="1632866"/>
    <lineage>
        <taxon>Bacteria</taxon>
        <taxon>Pseudomonadati</taxon>
        <taxon>Pseudomonadota</taxon>
        <taxon>Gammaproteobacteria</taxon>
        <taxon>Alteromonadales</taxon>
        <taxon>Alteromonadaceae</taxon>
        <taxon>Alkalimarinus</taxon>
    </lineage>
</organism>
<keyword evidence="4 8" id="KW-0812">Transmembrane</keyword>
<dbReference type="KEGG" id="asem:NNL22_18040"/>
<keyword evidence="3" id="KW-0813">Transport</keyword>
<feature type="transmembrane region" description="Helical" evidence="8">
    <location>
        <begin position="458"/>
        <end position="475"/>
    </location>
</feature>
<feature type="transmembrane region" description="Helical" evidence="8">
    <location>
        <begin position="544"/>
        <end position="568"/>
    </location>
</feature>
<dbReference type="GO" id="GO:0033179">
    <property type="term" value="C:proton-transporting V-type ATPase, V0 domain"/>
    <property type="evidence" value="ECO:0007669"/>
    <property type="project" value="InterPro"/>
</dbReference>
<evidence type="ECO:0000256" key="1">
    <source>
        <dbReference type="ARBA" id="ARBA00004141"/>
    </source>
</evidence>
<accession>A0A9E8HLH6</accession>
<proteinExistence type="inferred from homology"/>
<evidence type="ECO:0000256" key="2">
    <source>
        <dbReference type="ARBA" id="ARBA00009904"/>
    </source>
</evidence>
<dbReference type="GO" id="GO:0016471">
    <property type="term" value="C:vacuolar proton-transporting V-type ATPase complex"/>
    <property type="evidence" value="ECO:0007669"/>
    <property type="project" value="TreeGrafter"/>
</dbReference>
<sequence>MSIAALKKLTLIGETSEKRAILEQFQSFGLAHVITLVEEKLELSPDVADGVREALNYLNSAPNKRRIQLPAEGLSLKDVTEQVLKNKIAREDTVDQIDLIRSRRRQLMQWGDFEFPPLEELDQNRLWLYLVPLSKEPQLKDIALPWKVINRDHKNIYLVVVAVEEPDAEQVPFRRAHVGPNSLTRLESLKEEALVKLENLNAEREALTRWILTLRLSLNEAINKHELKSAEQRVLDLGDFFVLQAWVPEDSINTLEEWATHLPVAYQLVSPTSEELPPTLLKNSDALGGGEEAVSFFQLPGYRSWDPSTLIFFSFSLFFSMIIADAGYALILGGILMTAWPKLTRTSVTSVRIRNLWLALVASAFVYGVMVGSYFGITPPDGHLLSTLHVIDMNDFSSMMKLSIGAGVLHLVIANAMVAWVQRNSWVALASIGWVMTIAGAFTLWLGYMQVDDFDLRSAFSFKVIVMGILFILLFSGARKLRSGKELFLQLFDGVSALYGLSKAFGDVLSYMRLFALGLSSASLAVTFNSLAIEARDSVSAGGFILFALIILLGHGLNFVLGIMSGVIHGLRLNLLEFYNWGVKGEGYPFKAFKKRGESKWNNS</sequence>
<name>A0A9E8HLH6_9ALTE</name>
<keyword evidence="7 8" id="KW-0472">Membrane</keyword>
<dbReference type="AlphaFoldDB" id="A0A9E8HLH6"/>
<dbReference type="GO" id="GO:0007035">
    <property type="term" value="P:vacuolar acidification"/>
    <property type="evidence" value="ECO:0007669"/>
    <property type="project" value="TreeGrafter"/>
</dbReference>
<evidence type="ECO:0000256" key="4">
    <source>
        <dbReference type="ARBA" id="ARBA00022692"/>
    </source>
</evidence>
<protein>
    <recommendedName>
        <fullName evidence="11">V-type ATP synthase subunit I</fullName>
    </recommendedName>
</protein>
<reference evidence="9" key="1">
    <citation type="submission" date="2022-07" db="EMBL/GenBank/DDBJ databases">
        <title>Alkalimarinus sp. nov., isolated from gut of a Alitta virens.</title>
        <authorList>
            <person name="Yang A.I."/>
            <person name="Shin N.-R."/>
        </authorList>
    </citation>
    <scope>NUCLEOTIDE SEQUENCE</scope>
    <source>
        <strain evidence="9">FA028</strain>
    </source>
</reference>